<sequence>MGGIVWHEFARLMCLSATFVLIVGGIVGTVEPLPNFDALRKLTGLYAHPVPVLPTILIVLGLIVVVIECPLVARDYFNSSDSYMPRVAFYIPVCVLAFLEAQTCNGGVYLGIGAFAYMQAIRADFLKNQQSAWGRLP</sequence>
<name>A0A9P3HD42_9FUNG</name>
<feature type="domain" description="DUF7727" evidence="2">
    <location>
        <begin position="1"/>
        <end position="122"/>
    </location>
</feature>
<keyword evidence="1" id="KW-0812">Transmembrane</keyword>
<comment type="caution">
    <text evidence="3">The sequence shown here is derived from an EMBL/GenBank/DDBJ whole genome shotgun (WGS) entry which is preliminary data.</text>
</comment>
<accession>A0A9P3HD42</accession>
<feature type="transmembrane region" description="Helical" evidence="1">
    <location>
        <begin position="50"/>
        <end position="71"/>
    </location>
</feature>
<evidence type="ECO:0000259" key="2">
    <source>
        <dbReference type="Pfam" id="PF24853"/>
    </source>
</evidence>
<dbReference type="Proteomes" id="UP000827284">
    <property type="component" value="Unassembled WGS sequence"/>
</dbReference>
<dbReference type="OrthoDB" id="2110422at2759"/>
<dbReference type="InterPro" id="IPR056144">
    <property type="entry name" value="DUF7727"/>
</dbReference>
<gene>
    <name evidence="3" type="ORF">EMPS_06506</name>
</gene>
<proteinExistence type="predicted"/>
<feature type="transmembrane region" description="Helical" evidence="1">
    <location>
        <begin position="12"/>
        <end position="30"/>
    </location>
</feature>
<keyword evidence="4" id="KW-1185">Reference proteome</keyword>
<reference evidence="3" key="2">
    <citation type="journal article" date="2022" name="Microbiol. Resour. Announc.">
        <title>Whole-Genome Sequence of Entomortierella parvispora E1425, a Mucoromycotan Fungus Associated with Burkholderiaceae-Related Endosymbiotic Bacteria.</title>
        <authorList>
            <person name="Herlambang A."/>
            <person name="Guo Y."/>
            <person name="Takashima Y."/>
            <person name="Narisawa K."/>
            <person name="Ohta H."/>
            <person name="Nishizawa T."/>
        </authorList>
    </citation>
    <scope>NUCLEOTIDE SEQUENCE</scope>
    <source>
        <strain evidence="3">E1425</strain>
    </source>
</reference>
<dbReference type="AlphaFoldDB" id="A0A9P3HD42"/>
<evidence type="ECO:0000313" key="3">
    <source>
        <dbReference type="EMBL" id="GJJ74148.1"/>
    </source>
</evidence>
<dbReference type="Pfam" id="PF24853">
    <property type="entry name" value="DUF7727"/>
    <property type="match status" value="1"/>
</dbReference>
<keyword evidence="1" id="KW-1133">Transmembrane helix</keyword>
<evidence type="ECO:0000256" key="1">
    <source>
        <dbReference type="SAM" id="Phobius"/>
    </source>
</evidence>
<evidence type="ECO:0000313" key="4">
    <source>
        <dbReference type="Proteomes" id="UP000827284"/>
    </source>
</evidence>
<reference evidence="3" key="1">
    <citation type="submission" date="2021-11" db="EMBL/GenBank/DDBJ databases">
        <authorList>
            <person name="Herlambang A."/>
            <person name="Guo Y."/>
            <person name="Takashima Y."/>
            <person name="Nishizawa T."/>
        </authorList>
    </citation>
    <scope>NUCLEOTIDE SEQUENCE</scope>
    <source>
        <strain evidence="3">E1425</strain>
    </source>
</reference>
<dbReference type="EMBL" id="BQFW01000008">
    <property type="protein sequence ID" value="GJJ74148.1"/>
    <property type="molecule type" value="Genomic_DNA"/>
</dbReference>
<protein>
    <recommendedName>
        <fullName evidence="2">DUF7727 domain-containing protein</fullName>
    </recommendedName>
</protein>
<organism evidence="3 4">
    <name type="scientific">Entomortierella parvispora</name>
    <dbReference type="NCBI Taxonomy" id="205924"/>
    <lineage>
        <taxon>Eukaryota</taxon>
        <taxon>Fungi</taxon>
        <taxon>Fungi incertae sedis</taxon>
        <taxon>Mucoromycota</taxon>
        <taxon>Mortierellomycotina</taxon>
        <taxon>Mortierellomycetes</taxon>
        <taxon>Mortierellales</taxon>
        <taxon>Mortierellaceae</taxon>
        <taxon>Entomortierella</taxon>
    </lineage>
</organism>
<feature type="transmembrane region" description="Helical" evidence="1">
    <location>
        <begin position="83"/>
        <end position="101"/>
    </location>
</feature>
<keyword evidence="1" id="KW-0472">Membrane</keyword>